<organism evidence="1 2">
    <name type="scientific">Gigaspora rosea</name>
    <dbReference type="NCBI Taxonomy" id="44941"/>
    <lineage>
        <taxon>Eukaryota</taxon>
        <taxon>Fungi</taxon>
        <taxon>Fungi incertae sedis</taxon>
        <taxon>Mucoromycota</taxon>
        <taxon>Glomeromycotina</taxon>
        <taxon>Glomeromycetes</taxon>
        <taxon>Diversisporales</taxon>
        <taxon>Gigasporaceae</taxon>
        <taxon>Gigaspora</taxon>
    </lineage>
</organism>
<dbReference type="Proteomes" id="UP000266673">
    <property type="component" value="Unassembled WGS sequence"/>
</dbReference>
<evidence type="ECO:0000313" key="1">
    <source>
        <dbReference type="EMBL" id="RIB01338.1"/>
    </source>
</evidence>
<dbReference type="EMBL" id="QKWP01003178">
    <property type="protein sequence ID" value="RIB01338.1"/>
    <property type="molecule type" value="Genomic_DNA"/>
</dbReference>
<protein>
    <submittedName>
        <fullName evidence="1">Uncharacterized protein</fullName>
    </submittedName>
</protein>
<name>A0A397TWN4_9GLOM</name>
<evidence type="ECO:0000313" key="2">
    <source>
        <dbReference type="Proteomes" id="UP000266673"/>
    </source>
</evidence>
<comment type="caution">
    <text evidence="1">The sequence shown here is derived from an EMBL/GenBank/DDBJ whole genome shotgun (WGS) entry which is preliminary data.</text>
</comment>
<gene>
    <name evidence="1" type="ORF">C2G38_2231123</name>
</gene>
<dbReference type="AlphaFoldDB" id="A0A397TWN4"/>
<proteinExistence type="predicted"/>
<reference evidence="1 2" key="1">
    <citation type="submission" date="2018-06" db="EMBL/GenBank/DDBJ databases">
        <title>Comparative genomics reveals the genomic features of Rhizophagus irregularis, R. cerebriforme, R. diaphanum and Gigaspora rosea, and their symbiotic lifestyle signature.</title>
        <authorList>
            <person name="Morin E."/>
            <person name="San Clemente H."/>
            <person name="Chen E.C.H."/>
            <person name="De La Providencia I."/>
            <person name="Hainaut M."/>
            <person name="Kuo A."/>
            <person name="Kohler A."/>
            <person name="Murat C."/>
            <person name="Tang N."/>
            <person name="Roy S."/>
            <person name="Loubradou J."/>
            <person name="Henrissat B."/>
            <person name="Grigoriev I.V."/>
            <person name="Corradi N."/>
            <person name="Roux C."/>
            <person name="Martin F.M."/>
        </authorList>
    </citation>
    <scope>NUCLEOTIDE SEQUENCE [LARGE SCALE GENOMIC DNA]</scope>
    <source>
        <strain evidence="1 2">DAOM 194757</strain>
    </source>
</reference>
<dbReference type="OrthoDB" id="2396036at2759"/>
<keyword evidence="2" id="KW-1185">Reference proteome</keyword>
<sequence length="148" mass="17954">MKHRNLQYCLVYTYVVGKNKNLPSPKARYQEVEITEDDRIYDILRKMNRLYLISYKVTIQVSPNNKFNPKETITTTTELNAWDVCFPHDFSQPQRQFFGFLVRNMDHHYATLIEFCGKCNRWVEELVNDLSWERIFYDNHFTNNIFIR</sequence>
<accession>A0A397TWN4</accession>